<dbReference type="NCBIfam" id="TIGR00377">
    <property type="entry name" value="ant_ant_sig"/>
    <property type="match status" value="1"/>
</dbReference>
<keyword evidence="4" id="KW-1185">Reference proteome</keyword>
<dbReference type="PANTHER" id="PTHR33495:SF2">
    <property type="entry name" value="ANTI-SIGMA FACTOR ANTAGONIST TM_1081-RELATED"/>
    <property type="match status" value="1"/>
</dbReference>
<dbReference type="KEGG" id="aez:C3E78_02025"/>
<dbReference type="InterPro" id="IPR002645">
    <property type="entry name" value="STAS_dom"/>
</dbReference>
<dbReference type="SUPFAM" id="SSF52091">
    <property type="entry name" value="SpoIIaa-like"/>
    <property type="match status" value="1"/>
</dbReference>
<organism evidence="3 4">
    <name type="scientific">Aeromicrobium chenweiae</name>
    <dbReference type="NCBI Taxonomy" id="2079793"/>
    <lineage>
        <taxon>Bacteria</taxon>
        <taxon>Bacillati</taxon>
        <taxon>Actinomycetota</taxon>
        <taxon>Actinomycetes</taxon>
        <taxon>Propionibacteriales</taxon>
        <taxon>Nocardioidaceae</taxon>
        <taxon>Aeromicrobium</taxon>
    </lineage>
</organism>
<name>A0A2S0WIC5_9ACTN</name>
<proteinExistence type="inferred from homology"/>
<evidence type="ECO:0000256" key="2">
    <source>
        <dbReference type="RuleBase" id="RU003749"/>
    </source>
</evidence>
<evidence type="ECO:0000313" key="4">
    <source>
        <dbReference type="Proteomes" id="UP000244384"/>
    </source>
</evidence>
<sequence>MTELTFTTDDQQERTVLSVAGEIDMQTSVELRSQVDTLDVSHRTLVLDLSGVTFVDSSGLGSLLGVKKQQERAGGRLLLARVSPPVARIIEITRMDRVFDTVED</sequence>
<dbReference type="GO" id="GO:0043856">
    <property type="term" value="F:anti-sigma factor antagonist activity"/>
    <property type="evidence" value="ECO:0007669"/>
    <property type="project" value="InterPro"/>
</dbReference>
<dbReference type="Proteomes" id="UP000244384">
    <property type="component" value="Chromosome"/>
</dbReference>
<dbReference type="Gene3D" id="3.30.750.24">
    <property type="entry name" value="STAS domain"/>
    <property type="match status" value="1"/>
</dbReference>
<protein>
    <recommendedName>
        <fullName evidence="2">Anti-sigma factor antagonist</fullName>
    </recommendedName>
</protein>
<dbReference type="RefSeq" id="WP_108576742.1">
    <property type="nucleotide sequence ID" value="NZ_CP026952.1"/>
</dbReference>
<dbReference type="AlphaFoldDB" id="A0A2S0WIC5"/>
<dbReference type="Pfam" id="PF01740">
    <property type="entry name" value="STAS"/>
    <property type="match status" value="1"/>
</dbReference>
<dbReference type="InterPro" id="IPR036513">
    <property type="entry name" value="STAS_dom_sf"/>
</dbReference>
<evidence type="ECO:0000313" key="3">
    <source>
        <dbReference type="EMBL" id="AWB91096.1"/>
    </source>
</evidence>
<evidence type="ECO:0000256" key="1">
    <source>
        <dbReference type="ARBA" id="ARBA00009013"/>
    </source>
</evidence>
<dbReference type="PROSITE" id="PS50801">
    <property type="entry name" value="STAS"/>
    <property type="match status" value="1"/>
</dbReference>
<accession>A0A5F2EQX5</accession>
<dbReference type="OrthoDB" id="3481860at2"/>
<gene>
    <name evidence="3" type="ORF">C3E78_02025</name>
</gene>
<dbReference type="PANTHER" id="PTHR33495">
    <property type="entry name" value="ANTI-SIGMA FACTOR ANTAGONIST TM_1081-RELATED-RELATED"/>
    <property type="match status" value="1"/>
</dbReference>
<dbReference type="CDD" id="cd07043">
    <property type="entry name" value="STAS_anti-anti-sigma_factors"/>
    <property type="match status" value="1"/>
</dbReference>
<dbReference type="EMBL" id="CP026952">
    <property type="protein sequence ID" value="AWB91096.1"/>
    <property type="molecule type" value="Genomic_DNA"/>
</dbReference>
<comment type="similarity">
    <text evidence="1 2">Belongs to the anti-sigma-factor antagonist family.</text>
</comment>
<reference evidence="4" key="1">
    <citation type="submission" date="2018-01" db="EMBL/GenBank/DDBJ databases">
        <authorList>
            <person name="Li J."/>
        </authorList>
    </citation>
    <scope>NUCLEOTIDE SEQUENCE [LARGE SCALE GENOMIC DNA]</scope>
    <source>
        <strain evidence="4">592</strain>
    </source>
</reference>
<dbReference type="InterPro" id="IPR003658">
    <property type="entry name" value="Anti-sigma_ant"/>
</dbReference>
<accession>A0A2S0WIC5</accession>